<keyword evidence="2" id="KW-0472">Membrane</keyword>
<keyword evidence="2" id="KW-1133">Transmembrane helix</keyword>
<evidence type="ECO:0000256" key="2">
    <source>
        <dbReference type="SAM" id="Phobius"/>
    </source>
</evidence>
<gene>
    <name evidence="3" type="ORF">BN55_01570</name>
</gene>
<evidence type="ECO:0000256" key="1">
    <source>
        <dbReference type="SAM" id="MobiDB-lite"/>
    </source>
</evidence>
<dbReference type="Proteomes" id="UP000009320">
    <property type="component" value="Unassembled WGS sequence"/>
</dbReference>
<dbReference type="AlphaFoldDB" id="I7IVT9"/>
<sequence>MKTVLIVIFAFIAVFTFMPVYYAYKNVKAGKETKMTRRNAIILVIVAVVSFIFLLITMFFPSGSNNNSNKDSSSYQSSQQSSSSEDNEDIKKANEQLVKDLKGNQDDANNGDHNYDYSTYIEKIEIKSNTQAHVYVDESFMNLDDDAKTKVGNSVSNLILRSMTTSGMDIQPEDQKRGIYLAFYTSSDKAIGHSRLSNYLTYKFY</sequence>
<keyword evidence="2" id="KW-0812">Transmembrane</keyword>
<reference evidence="3 4" key="1">
    <citation type="submission" date="2012-06" db="EMBL/GenBank/DDBJ databases">
        <title>Draft Genome Sequence of Lactobacillus hominis Strain CRBIP 24.179T, isolated from human intestine.</title>
        <authorList>
            <person name="Cousin S."/>
            <person name="Ma L."/>
            <person name="Bizet C."/>
            <person name="Loux V."/>
            <person name="Bouchier C."/>
            <person name="Clermont D."/>
            <person name="Creno S."/>
        </authorList>
    </citation>
    <scope>NUCLEOTIDE SEQUENCE [LARGE SCALE GENOMIC DNA]</scope>
    <source>
        <strain evidence="4">CRBIP 24.179T</strain>
    </source>
</reference>
<evidence type="ECO:0000313" key="3">
    <source>
        <dbReference type="EMBL" id="CCI82023.1"/>
    </source>
</evidence>
<feature type="region of interest" description="Disordered" evidence="1">
    <location>
        <begin position="68"/>
        <end position="90"/>
    </location>
</feature>
<keyword evidence="4" id="KW-1185">Reference proteome</keyword>
<dbReference type="STRING" id="1423758.FC41_GL001097"/>
<organism evidence="3 4">
    <name type="scientific">Lactobacillus hominis DSM 23910 = CRBIP 24.179</name>
    <dbReference type="NCBI Taxonomy" id="1423758"/>
    <lineage>
        <taxon>Bacteria</taxon>
        <taxon>Bacillati</taxon>
        <taxon>Bacillota</taxon>
        <taxon>Bacilli</taxon>
        <taxon>Lactobacillales</taxon>
        <taxon>Lactobacillaceae</taxon>
        <taxon>Lactobacillus</taxon>
    </lineage>
</organism>
<name>I7IVT9_9LACO</name>
<protein>
    <submittedName>
        <fullName evidence="3">Uncharacterized protein</fullName>
    </submittedName>
</protein>
<evidence type="ECO:0000313" key="4">
    <source>
        <dbReference type="Proteomes" id="UP000009320"/>
    </source>
</evidence>
<dbReference type="EMBL" id="CAKE01000012">
    <property type="protein sequence ID" value="CCI82023.1"/>
    <property type="molecule type" value="Genomic_DNA"/>
</dbReference>
<comment type="caution">
    <text evidence="3">The sequence shown here is derived from an EMBL/GenBank/DDBJ whole genome shotgun (WGS) entry which is preliminary data.</text>
</comment>
<feature type="transmembrane region" description="Helical" evidence="2">
    <location>
        <begin position="40"/>
        <end position="60"/>
    </location>
</feature>
<dbReference type="eggNOG" id="ENOG5031JH3">
    <property type="taxonomic scope" value="Bacteria"/>
</dbReference>
<dbReference type="GeneID" id="82847242"/>
<accession>I7IVT9</accession>
<dbReference type="RefSeq" id="WP_008470984.1">
    <property type="nucleotide sequence ID" value="NZ_AYZP01000002.1"/>
</dbReference>
<feature type="compositionally biased region" description="Low complexity" evidence="1">
    <location>
        <begin position="68"/>
        <end position="84"/>
    </location>
</feature>
<proteinExistence type="predicted"/>
<feature type="transmembrane region" description="Helical" evidence="2">
    <location>
        <begin position="6"/>
        <end position="24"/>
    </location>
</feature>